<dbReference type="InterPro" id="IPR018478">
    <property type="entry name" value="Sporu_reg_WhiA_N_dom"/>
</dbReference>
<dbReference type="NCBIfam" id="TIGR00647">
    <property type="entry name" value="DNA_bind_WhiA"/>
    <property type="match status" value="1"/>
</dbReference>
<evidence type="ECO:0000313" key="9">
    <source>
        <dbReference type="Proteomes" id="UP001199355"/>
    </source>
</evidence>
<dbReference type="Proteomes" id="UP001199355">
    <property type="component" value="Unassembled WGS sequence"/>
</dbReference>
<dbReference type="GO" id="GO:0003677">
    <property type="term" value="F:DNA binding"/>
    <property type="evidence" value="ECO:0007669"/>
    <property type="project" value="UniProtKB-UniRule"/>
</dbReference>
<dbReference type="AlphaFoldDB" id="A0AAE3ATQ0"/>
<dbReference type="HAMAP" id="MF_01420">
    <property type="entry name" value="HTH_type_WhiA"/>
    <property type="match status" value="1"/>
</dbReference>
<dbReference type="InterPro" id="IPR027434">
    <property type="entry name" value="Homing_endonucl"/>
</dbReference>
<comment type="similarity">
    <text evidence="4">Belongs to the WhiA family.</text>
</comment>
<gene>
    <name evidence="4 8" type="primary">whiA</name>
    <name evidence="8" type="ORF">LKD45_08230</name>
</gene>
<keyword evidence="9" id="KW-1185">Reference proteome</keyword>
<dbReference type="InterPro" id="IPR003802">
    <property type="entry name" value="Sporulation_regulator_WhiA"/>
</dbReference>
<feature type="domain" description="Sporulation transcription regulator WhiA N-terminal" evidence="6">
    <location>
        <begin position="19"/>
        <end position="79"/>
    </location>
</feature>
<sequence>MSFSSGVKEELYRHISPARHCQLAELAALLHFNGSIGVGTTGTFLQIHAENALVVRKCFTLLQKTFNISTETRVQQENQQTGYFCRIDDPELILRILQGIKFLDQTGSPTSGEESLQDGLRCPVSRLLIRNSCCQRAFLRGAFLAAGSMSNPGKGYHLEIVCSRPLQAQQILEILTEFEIEGRIVQRKKYYVVYIKEGAGISDFLNVVEAHVALMEFENSRIVREVRNTVNRRVNCETANITKTVTAAARQVDDILFLQQKYGFEKLPVSLRQMAEVRLEYPEAPLKELGMYLDPPVGKSGVNHRLRKLCELADAMRS</sequence>
<comment type="function">
    <text evidence="4">Involved in cell division and chromosome segregation.</text>
</comment>
<evidence type="ECO:0000256" key="3">
    <source>
        <dbReference type="ARBA" id="ARBA00023306"/>
    </source>
</evidence>
<dbReference type="Gene3D" id="3.10.28.10">
    <property type="entry name" value="Homing endonucleases"/>
    <property type="match status" value="1"/>
</dbReference>
<proteinExistence type="inferred from homology"/>
<dbReference type="Pfam" id="PF10298">
    <property type="entry name" value="WhiA_N"/>
    <property type="match status" value="1"/>
</dbReference>
<comment type="caution">
    <text evidence="8">The sequence shown here is derived from an EMBL/GenBank/DDBJ whole genome shotgun (WGS) entry which is preliminary data.</text>
</comment>
<keyword evidence="2 4" id="KW-0238">DNA-binding</keyword>
<evidence type="ECO:0000313" key="8">
    <source>
        <dbReference type="EMBL" id="MCC2167676.1"/>
    </source>
</evidence>
<organism evidence="8 9">
    <name type="scientific">Gallintestinimicrobium propionicum</name>
    <dbReference type="NCBI Taxonomy" id="2981770"/>
    <lineage>
        <taxon>Bacteria</taxon>
        <taxon>Bacillati</taxon>
        <taxon>Bacillota</taxon>
        <taxon>Clostridia</taxon>
        <taxon>Lachnospirales</taxon>
        <taxon>Lachnospiraceae</taxon>
        <taxon>Gallintestinimicrobium</taxon>
    </lineage>
</organism>
<dbReference type="GO" id="GO:0043937">
    <property type="term" value="P:regulation of sporulation"/>
    <property type="evidence" value="ECO:0007669"/>
    <property type="project" value="InterPro"/>
</dbReference>
<dbReference type="PANTHER" id="PTHR37307">
    <property type="entry name" value="CELL DIVISION PROTEIN WHIA-RELATED"/>
    <property type="match status" value="1"/>
</dbReference>
<keyword evidence="3 4" id="KW-0131">Cell cycle</keyword>
<evidence type="ECO:0000259" key="6">
    <source>
        <dbReference type="Pfam" id="PF10298"/>
    </source>
</evidence>
<dbReference type="SUPFAM" id="SSF55608">
    <property type="entry name" value="Homing endonucleases"/>
    <property type="match status" value="1"/>
</dbReference>
<accession>A0AAE3ATQ0</accession>
<keyword evidence="1 4" id="KW-0132">Cell division</keyword>
<reference evidence="8 9" key="1">
    <citation type="submission" date="2021-10" db="EMBL/GenBank/DDBJ databases">
        <title>Anaerobic single-cell dispensing facilitates the cultivation of human gut bacteria.</title>
        <authorList>
            <person name="Afrizal A."/>
        </authorList>
    </citation>
    <scope>NUCLEOTIDE SEQUENCE [LARGE SCALE GENOMIC DNA]</scope>
    <source>
        <strain evidence="8 9">CLA-AA-H244</strain>
    </source>
</reference>
<dbReference type="RefSeq" id="WP_117962122.1">
    <property type="nucleotide sequence ID" value="NZ_JAJEQF010000017.1"/>
</dbReference>
<name>A0AAE3ATQ0_9FIRM</name>
<evidence type="ECO:0000256" key="2">
    <source>
        <dbReference type="ARBA" id="ARBA00023125"/>
    </source>
</evidence>
<dbReference type="PANTHER" id="PTHR37307:SF1">
    <property type="entry name" value="CELL DIVISION PROTEIN WHIA-RELATED"/>
    <property type="match status" value="1"/>
</dbReference>
<evidence type="ECO:0000256" key="4">
    <source>
        <dbReference type="HAMAP-Rule" id="MF_01420"/>
    </source>
</evidence>
<dbReference type="Pfam" id="PF02650">
    <property type="entry name" value="HTH_WhiA"/>
    <property type="match status" value="1"/>
</dbReference>
<dbReference type="Pfam" id="PF14527">
    <property type="entry name" value="LAGLIDADG_WhiA"/>
    <property type="match status" value="1"/>
</dbReference>
<feature type="domain" description="Sporulation regulator WhiA C-terminal" evidence="5">
    <location>
        <begin position="230"/>
        <end position="313"/>
    </location>
</feature>
<evidence type="ECO:0000259" key="5">
    <source>
        <dbReference type="Pfam" id="PF02650"/>
    </source>
</evidence>
<feature type="domain" description="WhiA LAGLIDADG-like" evidence="7">
    <location>
        <begin position="135"/>
        <end position="227"/>
    </location>
</feature>
<evidence type="ECO:0000259" key="7">
    <source>
        <dbReference type="Pfam" id="PF14527"/>
    </source>
</evidence>
<evidence type="ECO:0000256" key="1">
    <source>
        <dbReference type="ARBA" id="ARBA00022618"/>
    </source>
</evidence>
<dbReference type="EMBL" id="JAJEQF010000017">
    <property type="protein sequence ID" value="MCC2167676.1"/>
    <property type="molecule type" value="Genomic_DNA"/>
</dbReference>
<dbReference type="GO" id="GO:0051301">
    <property type="term" value="P:cell division"/>
    <property type="evidence" value="ECO:0007669"/>
    <property type="project" value="UniProtKB-UniRule"/>
</dbReference>
<protein>
    <recommendedName>
        <fullName evidence="4">Probable cell division protein WhiA</fullName>
    </recommendedName>
</protein>
<dbReference type="InterPro" id="IPR023054">
    <property type="entry name" value="Sporulation_regulator_WhiA_C"/>
</dbReference>
<dbReference type="InterPro" id="IPR039518">
    <property type="entry name" value="WhiA_LAGLIDADG_dom"/>
</dbReference>